<comment type="similarity">
    <text evidence="2 15">Belongs to the phenylalanyl-tRNA synthetase beta subunit family. Type 1 subfamily.</text>
</comment>
<dbReference type="NCBIfam" id="TIGR00472">
    <property type="entry name" value="pheT_bact"/>
    <property type="match status" value="1"/>
</dbReference>
<evidence type="ECO:0000256" key="2">
    <source>
        <dbReference type="ARBA" id="ARBA00008653"/>
    </source>
</evidence>
<protein>
    <recommendedName>
        <fullName evidence="15">Phenylalanine--tRNA ligase beta subunit</fullName>
        <ecNumber evidence="15">6.1.1.20</ecNumber>
    </recommendedName>
    <alternativeName>
        <fullName evidence="15">Phenylalanyl-tRNA synthetase beta subunit</fullName>
        <shortName evidence="15">PheRS</shortName>
    </alternativeName>
</protein>
<feature type="binding site" evidence="15">
    <location>
        <position position="463"/>
    </location>
    <ligand>
        <name>Mg(2+)</name>
        <dbReference type="ChEBI" id="CHEBI:18420"/>
        <note>shared with alpha subunit</note>
    </ligand>
</feature>
<dbReference type="SUPFAM" id="SSF54991">
    <property type="entry name" value="Anticodon-binding domain of PheRS"/>
    <property type="match status" value="1"/>
</dbReference>
<evidence type="ECO:0000256" key="6">
    <source>
        <dbReference type="ARBA" id="ARBA00022598"/>
    </source>
</evidence>
<dbReference type="Gene3D" id="3.30.930.10">
    <property type="entry name" value="Bira Bifunctional Protein, Domain 2"/>
    <property type="match status" value="1"/>
</dbReference>
<gene>
    <name evidence="15" type="primary">pheT</name>
    <name evidence="20" type="ORF">J4P68_19470</name>
</gene>
<dbReference type="HAMAP" id="MF_00283">
    <property type="entry name" value="Phe_tRNA_synth_beta1"/>
    <property type="match status" value="1"/>
</dbReference>
<dbReference type="InterPro" id="IPR005147">
    <property type="entry name" value="tRNA_synthase_B5-dom"/>
</dbReference>
<keyword evidence="7 15" id="KW-0479">Metal-binding</keyword>
<dbReference type="Pfam" id="PF03483">
    <property type="entry name" value="B3_4"/>
    <property type="match status" value="1"/>
</dbReference>
<proteinExistence type="inferred from homology"/>
<dbReference type="SUPFAM" id="SSF55681">
    <property type="entry name" value="Class II aaRS and biotin synthetases"/>
    <property type="match status" value="1"/>
</dbReference>
<evidence type="ECO:0000256" key="13">
    <source>
        <dbReference type="ARBA" id="ARBA00023146"/>
    </source>
</evidence>
<keyword evidence="8 15" id="KW-0547">Nucleotide-binding</keyword>
<sequence>MKFTLSWLKEHLETDEPLDKLADKLTMIGLEVENIEDKAKALAPFTIARVISAEQHPNADRLRVCMVDTGDGGAPVQVVCGAPNARAGLVSVFSPPGTYIPGKDITLGVGTIRGVESRGMLCSAAELQISEDRDGIMELPADAPLGKGYADWAGLGDPVIEINLTPNRQDCTGVHGIARDLSAADMGKFREPGIRPIKGEFPCPVQVKVEDAALCPGFALRLVRGVKNGPSPEWLQQRLTSIGLRPINALVDITNFMTYDRARPLHVFDAKKVKGNLTVRRAKDGETLLALDGRTYTLDSNVCVIADEHGVESLAGIMGGEASGCDDNTTDVLIESALWNEINIAQTGRKLGINSDARYRFERGVDPAFMVPGLELATKLVLELCGGTPSENVVVGKQFGEDRVVDFPLSEVKRLAGIEVPLVEVKLILTRLGFMLAGNGPVVKIAIPSWRTDVQGKADIVEEIVRIVGVDKVPMTPFDRGEEPRKPVLTPMQQRTRRAKRALGARGMVEAVTWSFITNDAAKLFGGGQSELVLANPIAADLSDMRPSLLPGLVAAAQANINRGYPDVALFEVGQVFRGDRPEDQLVAASGVRHGLSSSLGLGRNWSDPTDPTVLRTTEKRVLEAKADAFAMLAAVGAPMQALQIVSGGPAWLHPGRSGTIQIGPQNVLGYFGELHPRAAEALGADGPMIVFELILEPIPQGKQRATRAKPVLELSAFQPVSRDFAFIVDRNVKAGDIVRAAQNADKKLITSVTVFDVYQASGNYEAKGIDPDKKSIAIAVTIQPREKTMTDQEIDAVAAKVVAEVTKKTGGTLRA</sequence>
<dbReference type="PROSITE" id="PS50886">
    <property type="entry name" value="TRBD"/>
    <property type="match status" value="1"/>
</dbReference>
<evidence type="ECO:0000256" key="12">
    <source>
        <dbReference type="ARBA" id="ARBA00022917"/>
    </source>
</evidence>
<evidence type="ECO:0000259" key="19">
    <source>
        <dbReference type="PROSITE" id="PS51483"/>
    </source>
</evidence>
<dbReference type="NCBIfam" id="NF045760">
    <property type="entry name" value="YtpR"/>
    <property type="match status" value="1"/>
</dbReference>
<keyword evidence="21" id="KW-1185">Reference proteome</keyword>
<dbReference type="InterPro" id="IPR041616">
    <property type="entry name" value="PheRS_beta_core"/>
</dbReference>
<dbReference type="InterPro" id="IPR002547">
    <property type="entry name" value="tRNA-bd_dom"/>
</dbReference>
<organism evidence="20 21">
    <name type="scientific">Bradyrhizobium quebecense</name>
    <dbReference type="NCBI Taxonomy" id="2748629"/>
    <lineage>
        <taxon>Bacteria</taxon>
        <taxon>Pseudomonadati</taxon>
        <taxon>Pseudomonadota</taxon>
        <taxon>Alphaproteobacteria</taxon>
        <taxon>Hyphomicrobiales</taxon>
        <taxon>Nitrobacteraceae</taxon>
        <taxon>Bradyrhizobium</taxon>
    </lineage>
</organism>
<evidence type="ECO:0000256" key="7">
    <source>
        <dbReference type="ARBA" id="ARBA00022723"/>
    </source>
</evidence>
<dbReference type="PROSITE" id="PS51483">
    <property type="entry name" value="B5"/>
    <property type="match status" value="1"/>
</dbReference>
<dbReference type="InterPro" id="IPR005146">
    <property type="entry name" value="B3/B4_tRNA-bd"/>
</dbReference>
<dbReference type="Proteomes" id="UP000692816">
    <property type="component" value="Unassembled WGS sequence"/>
</dbReference>
<dbReference type="InterPro" id="IPR033714">
    <property type="entry name" value="tRNA_bind_bactPheRS"/>
</dbReference>
<dbReference type="EC" id="6.1.1.20" evidence="15"/>
<evidence type="ECO:0000256" key="10">
    <source>
        <dbReference type="ARBA" id="ARBA00022842"/>
    </source>
</evidence>
<dbReference type="CDD" id="cd02796">
    <property type="entry name" value="tRNA_bind_bactPheRS"/>
    <property type="match status" value="1"/>
</dbReference>
<feature type="binding site" evidence="15">
    <location>
        <position position="462"/>
    </location>
    <ligand>
        <name>Mg(2+)</name>
        <dbReference type="ChEBI" id="CHEBI:18420"/>
        <note>shared with alpha subunit</note>
    </ligand>
</feature>
<dbReference type="InterPro" id="IPR004532">
    <property type="entry name" value="Phe-tRNA-ligase_IIc_bsu_bact"/>
</dbReference>
<evidence type="ECO:0000313" key="21">
    <source>
        <dbReference type="Proteomes" id="UP000692816"/>
    </source>
</evidence>
<dbReference type="InterPro" id="IPR020825">
    <property type="entry name" value="Phe-tRNA_synthase-like_B3/B4"/>
</dbReference>
<reference evidence="20" key="1">
    <citation type="journal article" date="2021" name="Int. J. Syst. Evol. Microbiol.">
        <title>Bradyrhizobium septentrionale sp. nov. (sv. septentrionale) and Bradyrhizobium quebecense sp. nov. (sv. septentrionale) associated with legumes native to Canada possess rearranged symbiosis genes and numerous insertion sequences.</title>
        <authorList>
            <person name="Bromfield E.S.P."/>
            <person name="Cloutier S."/>
        </authorList>
    </citation>
    <scope>NUCLEOTIDE SEQUENCE</scope>
    <source>
        <strain evidence="20">12S5</strain>
    </source>
</reference>
<keyword evidence="6 15" id="KW-0436">Ligase</keyword>
<evidence type="ECO:0000256" key="8">
    <source>
        <dbReference type="ARBA" id="ARBA00022741"/>
    </source>
</evidence>
<comment type="cofactor">
    <cofactor evidence="15">
        <name>Mg(2+)</name>
        <dbReference type="ChEBI" id="CHEBI:18420"/>
    </cofactor>
    <text evidence="15">Binds 2 magnesium ions per tetramer.</text>
</comment>
<evidence type="ECO:0000256" key="15">
    <source>
        <dbReference type="HAMAP-Rule" id="MF_00283"/>
    </source>
</evidence>
<feature type="binding site" evidence="15">
    <location>
        <position position="453"/>
    </location>
    <ligand>
        <name>Mg(2+)</name>
        <dbReference type="ChEBI" id="CHEBI:18420"/>
        <note>shared with alpha subunit</note>
    </ligand>
</feature>
<dbReference type="SUPFAM" id="SSF56037">
    <property type="entry name" value="PheT/TilS domain"/>
    <property type="match status" value="1"/>
</dbReference>
<keyword evidence="13 15" id="KW-0030">Aminoacyl-tRNA synthetase</keyword>
<keyword evidence="4 15" id="KW-0963">Cytoplasm</keyword>
<feature type="domain" description="FDX-ACB" evidence="18">
    <location>
        <begin position="716"/>
        <end position="815"/>
    </location>
</feature>
<dbReference type="InterPro" id="IPR045864">
    <property type="entry name" value="aa-tRNA-synth_II/BPL/LPL"/>
</dbReference>
<evidence type="ECO:0000256" key="1">
    <source>
        <dbReference type="ARBA" id="ARBA00004496"/>
    </source>
</evidence>
<evidence type="ECO:0000256" key="3">
    <source>
        <dbReference type="ARBA" id="ARBA00011209"/>
    </source>
</evidence>
<keyword evidence="12 15" id="KW-0648">Protein biosynthesis</keyword>
<dbReference type="PROSITE" id="PS51447">
    <property type="entry name" value="FDX_ACB"/>
    <property type="match status" value="1"/>
</dbReference>
<dbReference type="InterPro" id="IPR009061">
    <property type="entry name" value="DNA-bd_dom_put_sf"/>
</dbReference>
<dbReference type="GO" id="GO:0004826">
    <property type="term" value="F:phenylalanine-tRNA ligase activity"/>
    <property type="evidence" value="ECO:0007669"/>
    <property type="project" value="UniProtKB-EC"/>
</dbReference>
<feature type="domain" description="TRNA-binding" evidence="17">
    <location>
        <begin position="39"/>
        <end position="150"/>
    </location>
</feature>
<comment type="subunit">
    <text evidence="3 15">Tetramer of two alpha and two beta subunits.</text>
</comment>
<comment type="subcellular location">
    <subcellularLocation>
        <location evidence="1 15">Cytoplasm</location>
    </subcellularLocation>
</comment>
<keyword evidence="11 16" id="KW-0694">RNA-binding</keyword>
<dbReference type="SMART" id="SM00873">
    <property type="entry name" value="B3_4"/>
    <property type="match status" value="1"/>
</dbReference>
<comment type="caution">
    <text evidence="20">The sequence shown here is derived from an EMBL/GenBank/DDBJ whole genome shotgun (WGS) entry which is preliminary data.</text>
</comment>
<dbReference type="EMBL" id="JAGEPA010000001">
    <property type="protein sequence ID" value="MBO1431615.1"/>
    <property type="molecule type" value="Genomic_DNA"/>
</dbReference>
<dbReference type="Pfam" id="PF03484">
    <property type="entry name" value="B5"/>
    <property type="match status" value="1"/>
</dbReference>
<comment type="catalytic activity">
    <reaction evidence="14 15">
        <text>tRNA(Phe) + L-phenylalanine + ATP = L-phenylalanyl-tRNA(Phe) + AMP + diphosphate + H(+)</text>
        <dbReference type="Rhea" id="RHEA:19413"/>
        <dbReference type="Rhea" id="RHEA-COMP:9668"/>
        <dbReference type="Rhea" id="RHEA-COMP:9699"/>
        <dbReference type="ChEBI" id="CHEBI:15378"/>
        <dbReference type="ChEBI" id="CHEBI:30616"/>
        <dbReference type="ChEBI" id="CHEBI:33019"/>
        <dbReference type="ChEBI" id="CHEBI:58095"/>
        <dbReference type="ChEBI" id="CHEBI:78442"/>
        <dbReference type="ChEBI" id="CHEBI:78531"/>
        <dbReference type="ChEBI" id="CHEBI:456215"/>
        <dbReference type="EC" id="6.1.1.20"/>
    </reaction>
</comment>
<evidence type="ECO:0000256" key="5">
    <source>
        <dbReference type="ARBA" id="ARBA00022555"/>
    </source>
</evidence>
<evidence type="ECO:0000256" key="14">
    <source>
        <dbReference type="ARBA" id="ARBA00049255"/>
    </source>
</evidence>
<evidence type="ECO:0000259" key="17">
    <source>
        <dbReference type="PROSITE" id="PS50886"/>
    </source>
</evidence>
<dbReference type="SUPFAM" id="SSF46955">
    <property type="entry name" value="Putative DNA-binding domain"/>
    <property type="match status" value="1"/>
</dbReference>
<dbReference type="Gene3D" id="3.50.40.10">
    <property type="entry name" value="Phenylalanyl-trna Synthetase, Chain B, domain 3"/>
    <property type="match status" value="1"/>
</dbReference>
<dbReference type="CDD" id="cd00769">
    <property type="entry name" value="PheRS_beta_core"/>
    <property type="match status" value="1"/>
</dbReference>
<dbReference type="RefSeq" id="WP_207834210.1">
    <property type="nucleotide sequence ID" value="NZ_CP088282.1"/>
</dbReference>
<evidence type="ECO:0000256" key="16">
    <source>
        <dbReference type="PROSITE-ProRule" id="PRU00209"/>
    </source>
</evidence>
<dbReference type="Pfam" id="PF17759">
    <property type="entry name" value="tRNA_synthFbeta"/>
    <property type="match status" value="1"/>
</dbReference>
<evidence type="ECO:0000313" key="20">
    <source>
        <dbReference type="EMBL" id="MBO1431615.1"/>
    </source>
</evidence>
<dbReference type="SMART" id="SM00874">
    <property type="entry name" value="B5"/>
    <property type="match status" value="1"/>
</dbReference>
<keyword evidence="5 16" id="KW-0820">tRNA-binding</keyword>
<dbReference type="Pfam" id="PF01588">
    <property type="entry name" value="tRNA_bind"/>
    <property type="match status" value="1"/>
</dbReference>
<evidence type="ECO:0000256" key="4">
    <source>
        <dbReference type="ARBA" id="ARBA00022490"/>
    </source>
</evidence>
<dbReference type="InterPro" id="IPR045060">
    <property type="entry name" value="Phe-tRNA-ligase_IIc_bsu"/>
</dbReference>
<dbReference type="Gene3D" id="3.30.56.10">
    <property type="match status" value="2"/>
</dbReference>
<dbReference type="Pfam" id="PF03147">
    <property type="entry name" value="FDX-ACB"/>
    <property type="match status" value="1"/>
</dbReference>
<name>A0ABS3MJG5_9BRAD</name>
<dbReference type="SUPFAM" id="SSF50249">
    <property type="entry name" value="Nucleic acid-binding proteins"/>
    <property type="match status" value="1"/>
</dbReference>
<dbReference type="Gene3D" id="3.30.70.380">
    <property type="entry name" value="Ferrodoxin-fold anticodon-binding domain"/>
    <property type="match status" value="1"/>
</dbReference>
<evidence type="ECO:0000259" key="18">
    <source>
        <dbReference type="PROSITE" id="PS51447"/>
    </source>
</evidence>
<feature type="binding site" evidence="15">
    <location>
        <position position="459"/>
    </location>
    <ligand>
        <name>Mg(2+)</name>
        <dbReference type="ChEBI" id="CHEBI:18420"/>
        <note>shared with alpha subunit</note>
    </ligand>
</feature>
<dbReference type="InterPro" id="IPR036690">
    <property type="entry name" value="Fdx_antiC-bd_sf"/>
</dbReference>
<dbReference type="SMART" id="SM00896">
    <property type="entry name" value="FDX-ACB"/>
    <property type="match status" value="1"/>
</dbReference>
<dbReference type="PANTHER" id="PTHR10947">
    <property type="entry name" value="PHENYLALANYL-TRNA SYNTHETASE BETA CHAIN AND LEUCINE-RICH REPEAT-CONTAINING PROTEIN 47"/>
    <property type="match status" value="1"/>
</dbReference>
<accession>A0ABS3MJG5</accession>
<dbReference type="InterPro" id="IPR005121">
    <property type="entry name" value="Fdx_antiC-bd"/>
</dbReference>
<dbReference type="InterPro" id="IPR012340">
    <property type="entry name" value="NA-bd_OB-fold"/>
</dbReference>
<dbReference type="Gene3D" id="2.40.50.140">
    <property type="entry name" value="Nucleic acid-binding proteins"/>
    <property type="match status" value="1"/>
</dbReference>
<evidence type="ECO:0000256" key="9">
    <source>
        <dbReference type="ARBA" id="ARBA00022840"/>
    </source>
</evidence>
<keyword evidence="10 15" id="KW-0460">Magnesium</keyword>
<feature type="domain" description="B5" evidence="19">
    <location>
        <begin position="400"/>
        <end position="475"/>
    </location>
</feature>
<dbReference type="PANTHER" id="PTHR10947:SF0">
    <property type="entry name" value="PHENYLALANINE--TRNA LIGASE BETA SUBUNIT"/>
    <property type="match status" value="1"/>
</dbReference>
<keyword evidence="9 15" id="KW-0067">ATP-binding</keyword>
<evidence type="ECO:0000256" key="11">
    <source>
        <dbReference type="ARBA" id="ARBA00022884"/>
    </source>
</evidence>